<evidence type="ECO:0000313" key="8">
    <source>
        <dbReference type="Proteomes" id="UP000245845"/>
    </source>
</evidence>
<dbReference type="InterPro" id="IPR045857">
    <property type="entry name" value="O16G_dom_2"/>
</dbReference>
<dbReference type="GO" id="GO:0004556">
    <property type="term" value="F:alpha-amylase activity"/>
    <property type="evidence" value="ECO:0007669"/>
    <property type="project" value="TreeGrafter"/>
</dbReference>
<protein>
    <submittedName>
        <fullName evidence="7">Oligo-1,6-glucosidase</fullName>
    </submittedName>
</protein>
<dbReference type="Gene3D" id="2.60.40.1180">
    <property type="entry name" value="Golgi alpha-mannosidase II"/>
    <property type="match status" value="1"/>
</dbReference>
<dbReference type="Pfam" id="PF00128">
    <property type="entry name" value="Alpha-amylase"/>
    <property type="match status" value="1"/>
</dbReference>
<dbReference type="Gene3D" id="3.20.20.80">
    <property type="entry name" value="Glycosidases"/>
    <property type="match status" value="1"/>
</dbReference>
<dbReference type="NCBIfam" id="NF008183">
    <property type="entry name" value="PRK10933.1"/>
    <property type="match status" value="1"/>
</dbReference>
<feature type="domain" description="Glycosyl hydrolase family 13 catalytic" evidence="6">
    <location>
        <begin position="14"/>
        <end position="422"/>
    </location>
</feature>
<sequence>MKEQNWWKECVVYQIYPRSFCDSNGDGIGDINGITTKLDYLKDLGVDVLWLSPVCKSPNDDNGYDISNYRDIMEEFGTMEDFHRMLEEAHKRGLKIMLDLVVNHTSDEHEWFNQSKRALDGGKYRDYYIWKKGKGENPPNNWGSFFGGSAWEYCEERKEYYLHIFSRKQPDLNWENPAVREEIYDMMQWWLNKGIDGFRMDVINLIGKDQNFPDGIKDGNAPYGDLVPYTHNMPQAHIYLKEMNEKILSKHDVITVGETLNTSVEDGIKYAGFDENELNMIFTFEHMNVDNLGNSKWNDQRFELRKLKEIMTRWQNGMYQKAWNSLYWNNHDQPRVVSRFGNDGPYRELSAKMLATCLHMMQGTPYIYQGEEIGMTNLYFDTIEEYEDIESRTAFEQCTKMEGVDEETMMRRIRWKSRDNARTPMQWNSRENAGFTKGTPWFTVNPNYKSINVEDQQQNEESILNYYKRLIALRKKYRIIVYGDYRLLDPESDKTFTYMRTLDQEKLLVACNFTDAQVRMQIPDELKGTKGRILISNYSHEDKMLIAAYGSEGRTGEDGSILLHPYETVVTLF</sequence>
<dbReference type="SUPFAM" id="SSF51445">
    <property type="entry name" value="(Trans)glycosidases"/>
    <property type="match status" value="1"/>
</dbReference>
<dbReference type="RefSeq" id="WP_109733979.1">
    <property type="nucleotide sequence ID" value="NZ_BAAACK010000027.1"/>
</dbReference>
<dbReference type="Proteomes" id="UP000245845">
    <property type="component" value="Unassembled WGS sequence"/>
</dbReference>
<organism evidence="7 8">
    <name type="scientific">Faecalicatena orotica</name>
    <dbReference type="NCBI Taxonomy" id="1544"/>
    <lineage>
        <taxon>Bacteria</taxon>
        <taxon>Bacillati</taxon>
        <taxon>Bacillota</taxon>
        <taxon>Clostridia</taxon>
        <taxon>Lachnospirales</taxon>
        <taxon>Lachnospiraceae</taxon>
        <taxon>Faecalicatena</taxon>
    </lineage>
</organism>
<dbReference type="InterPro" id="IPR032091">
    <property type="entry name" value="Malt_amylase-like_C"/>
</dbReference>
<evidence type="ECO:0000256" key="5">
    <source>
        <dbReference type="ARBA" id="ARBA00023295"/>
    </source>
</evidence>
<gene>
    <name evidence="7" type="ORF">A8806_12616</name>
</gene>
<comment type="similarity">
    <text evidence="2">Belongs to the glycosyl hydrolase 13 family.</text>
</comment>
<evidence type="ECO:0000259" key="6">
    <source>
        <dbReference type="SMART" id="SM00642"/>
    </source>
</evidence>
<dbReference type="PANTHER" id="PTHR10357:SF184">
    <property type="entry name" value="OLIGO-1,6-GLUCOSIDASE 1"/>
    <property type="match status" value="1"/>
</dbReference>
<evidence type="ECO:0000256" key="2">
    <source>
        <dbReference type="ARBA" id="ARBA00008061"/>
    </source>
</evidence>
<comment type="subcellular location">
    <subcellularLocation>
        <location evidence="1">Cytoplasm</location>
    </subcellularLocation>
</comment>
<dbReference type="Gene3D" id="3.90.400.10">
    <property type="entry name" value="Oligo-1,6-glucosidase, Domain 2"/>
    <property type="match status" value="1"/>
</dbReference>
<accession>A0A2Y9BL57</accession>
<keyword evidence="3" id="KW-0963">Cytoplasm</keyword>
<dbReference type="OrthoDB" id="9805159at2"/>
<evidence type="ECO:0000256" key="1">
    <source>
        <dbReference type="ARBA" id="ARBA00004496"/>
    </source>
</evidence>
<dbReference type="InterPro" id="IPR017853">
    <property type="entry name" value="GH"/>
</dbReference>
<dbReference type="Pfam" id="PF16657">
    <property type="entry name" value="Malt_amylase_C"/>
    <property type="match status" value="1"/>
</dbReference>
<dbReference type="FunFam" id="2.60.40.1180:FF:000007">
    <property type="entry name" value="Sucrose isomerase"/>
    <property type="match status" value="1"/>
</dbReference>
<dbReference type="GO" id="GO:0005737">
    <property type="term" value="C:cytoplasm"/>
    <property type="evidence" value="ECO:0007669"/>
    <property type="project" value="UniProtKB-SubCell"/>
</dbReference>
<dbReference type="AlphaFoldDB" id="A0A2Y9BL57"/>
<comment type="caution">
    <text evidence="7">The sequence shown here is derived from an EMBL/GenBank/DDBJ whole genome shotgun (WGS) entry which is preliminary data.</text>
</comment>
<dbReference type="GO" id="GO:0009313">
    <property type="term" value="P:oligosaccharide catabolic process"/>
    <property type="evidence" value="ECO:0007669"/>
    <property type="project" value="TreeGrafter"/>
</dbReference>
<name>A0A2Y9BL57_9FIRM</name>
<evidence type="ECO:0000256" key="4">
    <source>
        <dbReference type="ARBA" id="ARBA00022801"/>
    </source>
</evidence>
<dbReference type="SMART" id="SM00642">
    <property type="entry name" value="Aamy"/>
    <property type="match status" value="1"/>
</dbReference>
<dbReference type="PANTHER" id="PTHR10357">
    <property type="entry name" value="ALPHA-AMYLASE FAMILY MEMBER"/>
    <property type="match status" value="1"/>
</dbReference>
<keyword evidence="5" id="KW-0326">Glycosidase</keyword>
<dbReference type="EMBL" id="QGDL01000026">
    <property type="protein sequence ID" value="PWJ18002.1"/>
    <property type="molecule type" value="Genomic_DNA"/>
</dbReference>
<dbReference type="FunFam" id="3.90.400.10:FF:000002">
    <property type="entry name" value="Sucrose isomerase"/>
    <property type="match status" value="1"/>
</dbReference>
<dbReference type="InterPro" id="IPR006047">
    <property type="entry name" value="GH13_cat_dom"/>
</dbReference>
<proteinExistence type="inferred from homology"/>
<evidence type="ECO:0000313" key="7">
    <source>
        <dbReference type="EMBL" id="PWJ18002.1"/>
    </source>
</evidence>
<reference evidence="7 8" key="1">
    <citation type="submission" date="2018-05" db="EMBL/GenBank/DDBJ databases">
        <title>The Hungate 1000. A catalogue of reference genomes from the rumen microbiome.</title>
        <authorList>
            <person name="Kelly W."/>
        </authorList>
    </citation>
    <scope>NUCLEOTIDE SEQUENCE [LARGE SCALE GENOMIC DNA]</scope>
    <source>
        <strain evidence="7 8">NLAE-zl-C242</strain>
    </source>
</reference>
<evidence type="ECO:0000256" key="3">
    <source>
        <dbReference type="ARBA" id="ARBA00022490"/>
    </source>
</evidence>
<dbReference type="SUPFAM" id="SSF51011">
    <property type="entry name" value="Glycosyl hydrolase domain"/>
    <property type="match status" value="1"/>
</dbReference>
<dbReference type="FunFam" id="3.20.20.80:FF:000014">
    <property type="entry name" value="Alpha,alpha-phosphotrehalase"/>
    <property type="match status" value="1"/>
</dbReference>
<dbReference type="FunFam" id="3.20.20.80:FF:000064">
    <property type="entry name" value="Oligo-1,6-glucosidase"/>
    <property type="match status" value="1"/>
</dbReference>
<dbReference type="InterPro" id="IPR013780">
    <property type="entry name" value="Glyco_hydro_b"/>
</dbReference>
<keyword evidence="4" id="KW-0378">Hydrolase</keyword>
<keyword evidence="8" id="KW-1185">Reference proteome</keyword>
<dbReference type="CDD" id="cd11333">
    <property type="entry name" value="AmyAc_SI_OligoGlu_DGase"/>
    <property type="match status" value="1"/>
</dbReference>